<keyword evidence="5" id="KW-0809">Transit peptide</keyword>
<name>A0A7J7IY42_BUGNE</name>
<dbReference type="PANTHER" id="PTHR43084:SF1">
    <property type="entry name" value="PERSULFIDE DIOXYGENASE ETHE1, MITOCHONDRIAL"/>
    <property type="match status" value="1"/>
</dbReference>
<evidence type="ECO:0000256" key="1">
    <source>
        <dbReference type="ARBA" id="ARBA00001954"/>
    </source>
</evidence>
<evidence type="ECO:0000256" key="4">
    <source>
        <dbReference type="ARBA" id="ARBA00022723"/>
    </source>
</evidence>
<dbReference type="GO" id="GO:0050313">
    <property type="term" value="F:sulfur dioxygenase activity"/>
    <property type="evidence" value="ECO:0007669"/>
    <property type="project" value="UniProtKB-EC"/>
</dbReference>
<comment type="caution">
    <text evidence="17">The sequence shown here is derived from an EMBL/GenBank/DDBJ whole genome shotgun (WGS) entry which is preliminary data.</text>
</comment>
<evidence type="ECO:0000313" key="17">
    <source>
        <dbReference type="EMBL" id="KAF6018745.1"/>
    </source>
</evidence>
<comment type="catalytic activity">
    <reaction evidence="11">
        <text>S-sulfanylglutathione + O2 + H2O = sulfite + glutathione + 2 H(+)</text>
        <dbReference type="Rhea" id="RHEA:12981"/>
        <dbReference type="ChEBI" id="CHEBI:15377"/>
        <dbReference type="ChEBI" id="CHEBI:15378"/>
        <dbReference type="ChEBI" id="CHEBI:15379"/>
        <dbReference type="ChEBI" id="CHEBI:17359"/>
        <dbReference type="ChEBI" id="CHEBI:57925"/>
        <dbReference type="ChEBI" id="CHEBI:58905"/>
        <dbReference type="EC" id="1.13.11.18"/>
    </reaction>
</comment>
<evidence type="ECO:0000256" key="2">
    <source>
        <dbReference type="ARBA" id="ARBA00004173"/>
    </source>
</evidence>
<accession>A0A7J7IY42</accession>
<evidence type="ECO:0000256" key="3">
    <source>
        <dbReference type="ARBA" id="ARBA00006759"/>
    </source>
</evidence>
<keyword evidence="6" id="KW-0223">Dioxygenase</keyword>
<evidence type="ECO:0000313" key="18">
    <source>
        <dbReference type="Proteomes" id="UP000593567"/>
    </source>
</evidence>
<evidence type="ECO:0000256" key="14">
    <source>
        <dbReference type="ARBA" id="ARBA00067300"/>
    </source>
</evidence>
<evidence type="ECO:0000256" key="5">
    <source>
        <dbReference type="ARBA" id="ARBA00022946"/>
    </source>
</evidence>
<dbReference type="InterPro" id="IPR001279">
    <property type="entry name" value="Metallo-B-lactamas"/>
</dbReference>
<comment type="subunit">
    <text evidence="12">Homodimer. Monomer. Interacts with TST. May interact with RELA.</text>
</comment>
<evidence type="ECO:0000256" key="15">
    <source>
        <dbReference type="ARBA" id="ARBA00077964"/>
    </source>
</evidence>
<dbReference type="EC" id="1.13.11.18" evidence="13"/>
<evidence type="ECO:0000256" key="12">
    <source>
        <dbReference type="ARBA" id="ARBA00065219"/>
    </source>
</evidence>
<dbReference type="Proteomes" id="UP000593567">
    <property type="component" value="Unassembled WGS sequence"/>
</dbReference>
<keyword evidence="10" id="KW-0496">Mitochondrion</keyword>
<evidence type="ECO:0000256" key="13">
    <source>
        <dbReference type="ARBA" id="ARBA00066686"/>
    </source>
</evidence>
<dbReference type="FunFam" id="3.60.15.10:FF:000013">
    <property type="entry name" value="Persulfide dioxygenase ETHE1, mitochondrial"/>
    <property type="match status" value="1"/>
</dbReference>
<dbReference type="Gene3D" id="3.60.15.10">
    <property type="entry name" value="Ribonuclease Z/Hydroxyacylglutathione hydrolase-like"/>
    <property type="match status" value="1"/>
</dbReference>
<dbReference type="SUPFAM" id="SSF56281">
    <property type="entry name" value="Metallo-hydrolase/oxidoreductase"/>
    <property type="match status" value="1"/>
</dbReference>
<evidence type="ECO:0000256" key="9">
    <source>
        <dbReference type="ARBA" id="ARBA00023004"/>
    </source>
</evidence>
<gene>
    <name evidence="17" type="ORF">EB796_022944</name>
</gene>
<reference evidence="17" key="1">
    <citation type="submission" date="2020-06" db="EMBL/GenBank/DDBJ databases">
        <title>Draft genome of Bugula neritina, a colonial animal packing powerful symbionts and potential medicines.</title>
        <authorList>
            <person name="Rayko M."/>
        </authorList>
    </citation>
    <scope>NUCLEOTIDE SEQUENCE [LARGE SCALE GENOMIC DNA]</scope>
    <source>
        <strain evidence="17">Kwan_BN1</strain>
    </source>
</reference>
<dbReference type="CDD" id="cd07724">
    <property type="entry name" value="POD-like_MBL-fold"/>
    <property type="match status" value="1"/>
</dbReference>
<evidence type="ECO:0000256" key="8">
    <source>
        <dbReference type="ARBA" id="ARBA00023002"/>
    </source>
</evidence>
<evidence type="ECO:0000256" key="10">
    <source>
        <dbReference type="ARBA" id="ARBA00023128"/>
    </source>
</evidence>
<dbReference type="GO" id="GO:0070813">
    <property type="term" value="P:hydrogen sulfide metabolic process"/>
    <property type="evidence" value="ECO:0007669"/>
    <property type="project" value="TreeGrafter"/>
</dbReference>
<dbReference type="SMART" id="SM00849">
    <property type="entry name" value="Lactamase_B"/>
    <property type="match status" value="1"/>
</dbReference>
<dbReference type="EMBL" id="VXIV02003279">
    <property type="protein sequence ID" value="KAF6018745.1"/>
    <property type="molecule type" value="Genomic_DNA"/>
</dbReference>
<evidence type="ECO:0000256" key="7">
    <source>
        <dbReference type="ARBA" id="ARBA00022990"/>
    </source>
</evidence>
<dbReference type="GO" id="GO:0046872">
    <property type="term" value="F:metal ion binding"/>
    <property type="evidence" value="ECO:0007669"/>
    <property type="project" value="UniProtKB-KW"/>
</dbReference>
<dbReference type="InterPro" id="IPR036866">
    <property type="entry name" value="RibonucZ/Hydroxyglut_hydro"/>
</dbReference>
<dbReference type="Pfam" id="PF00753">
    <property type="entry name" value="Lactamase_B"/>
    <property type="match status" value="1"/>
</dbReference>
<sequence>MSTGTVIVKLPRHFANFRFYKAKQAHSRALGVIVGRNSNGSAIQDHSARTFSVCSVAKLFEHKSCTYTYLLACNRTKEAALIDPVIEMVPRDVKLLHQLGYSLKYALNTHVHADHITGSGKLKEHFSGAKSVLGIDSGAKADIHVDHLQTLQIGDITLEARKTPGHTNGCMTYVWHSQKKVFCGDAILIRGCGRTDFQQGDADKLYSSVHTQIFTLPDEYSIFPAHDYTGQPWTTVGEEKMHNPRLTKERAVFIDLMNNLNLPYPKQIGTSVYCDLVLCACPSTFKVVLSPMFGNAESYSDSKNVYFEIKYIILNNKNLNKFLKNIAKLF</sequence>
<dbReference type="GO" id="GO:0006749">
    <property type="term" value="P:glutathione metabolic process"/>
    <property type="evidence" value="ECO:0007669"/>
    <property type="project" value="InterPro"/>
</dbReference>
<dbReference type="AlphaFoldDB" id="A0A7J7IY42"/>
<comment type="similarity">
    <text evidence="3">Belongs to the metallo-beta-lactamase superfamily. Glyoxalase II family.</text>
</comment>
<keyword evidence="18" id="KW-1185">Reference proteome</keyword>
<keyword evidence="9" id="KW-0408">Iron</keyword>
<keyword evidence="4" id="KW-0479">Metal-binding</keyword>
<dbReference type="InterPro" id="IPR051682">
    <property type="entry name" value="Mito_Persulfide_Diox"/>
</dbReference>
<dbReference type="OrthoDB" id="449487at2759"/>
<protein>
    <recommendedName>
        <fullName evidence="14">Persulfide dioxygenase ETHE1, mitochondrial</fullName>
        <ecNumber evidence="13">1.13.11.18</ecNumber>
    </recommendedName>
    <alternativeName>
        <fullName evidence="15">Sulfur dioxygenase ETHE1</fullName>
    </alternativeName>
</protein>
<organism evidence="17 18">
    <name type="scientific">Bugula neritina</name>
    <name type="common">Brown bryozoan</name>
    <name type="synonym">Sertularia neritina</name>
    <dbReference type="NCBI Taxonomy" id="10212"/>
    <lineage>
        <taxon>Eukaryota</taxon>
        <taxon>Metazoa</taxon>
        <taxon>Spiralia</taxon>
        <taxon>Lophotrochozoa</taxon>
        <taxon>Bryozoa</taxon>
        <taxon>Gymnolaemata</taxon>
        <taxon>Cheilostomatida</taxon>
        <taxon>Flustrina</taxon>
        <taxon>Buguloidea</taxon>
        <taxon>Bugulidae</taxon>
        <taxon>Bugula</taxon>
    </lineage>
</organism>
<keyword evidence="7" id="KW-0007">Acetylation</keyword>
<dbReference type="InterPro" id="IPR044528">
    <property type="entry name" value="POD-like_MBL-fold"/>
</dbReference>
<comment type="cofactor">
    <cofactor evidence="1">
        <name>Fe(2+)</name>
        <dbReference type="ChEBI" id="CHEBI:29033"/>
    </cofactor>
</comment>
<keyword evidence="8" id="KW-0560">Oxidoreductase</keyword>
<comment type="subcellular location">
    <subcellularLocation>
        <location evidence="2">Mitochondrion</location>
    </subcellularLocation>
</comment>
<dbReference type="GO" id="GO:0005739">
    <property type="term" value="C:mitochondrion"/>
    <property type="evidence" value="ECO:0007669"/>
    <property type="project" value="UniProtKB-SubCell"/>
</dbReference>
<evidence type="ECO:0000256" key="11">
    <source>
        <dbReference type="ARBA" id="ARBA00050990"/>
    </source>
</evidence>
<dbReference type="PANTHER" id="PTHR43084">
    <property type="entry name" value="PERSULFIDE DIOXYGENASE ETHE1"/>
    <property type="match status" value="1"/>
</dbReference>
<proteinExistence type="inferred from homology"/>
<evidence type="ECO:0000259" key="16">
    <source>
        <dbReference type="SMART" id="SM00849"/>
    </source>
</evidence>
<evidence type="ECO:0000256" key="6">
    <source>
        <dbReference type="ARBA" id="ARBA00022964"/>
    </source>
</evidence>
<feature type="domain" description="Metallo-beta-lactamase" evidence="16">
    <location>
        <begin position="65"/>
        <end position="226"/>
    </location>
</feature>